<reference evidence="2" key="1">
    <citation type="journal article" date="2014" name="Front. Microbiol.">
        <title>High frequency of phylogenetically diverse reductive dehalogenase-homologous genes in deep subseafloor sedimentary metagenomes.</title>
        <authorList>
            <person name="Kawai M."/>
            <person name="Futagami T."/>
            <person name="Toyoda A."/>
            <person name="Takaki Y."/>
            <person name="Nishi S."/>
            <person name="Hori S."/>
            <person name="Arai W."/>
            <person name="Tsubouchi T."/>
            <person name="Morono Y."/>
            <person name="Uchiyama I."/>
            <person name="Ito T."/>
            <person name="Fujiyama A."/>
            <person name="Inagaki F."/>
            <person name="Takami H."/>
        </authorList>
    </citation>
    <scope>NUCLEOTIDE SEQUENCE</scope>
    <source>
        <strain evidence="2">Expedition CK06-06</strain>
    </source>
</reference>
<proteinExistence type="predicted"/>
<protein>
    <submittedName>
        <fullName evidence="2">Uncharacterized protein</fullName>
    </submittedName>
</protein>
<sequence length="130" mass="14093">MRLSKAEARELKDLVEAETDRQFVAIKNKLDHYWTVVVGYDGEQAWSELRELVSDLVKSNLASLDKSLAIVLAAPPVKAPVVEAPKEPEPELEPVEPAVEPAAEPAAEAEVTAAEPEKPEPEPGSKGSRT</sequence>
<accession>X1TAA1</accession>
<comment type="caution">
    <text evidence="2">The sequence shown here is derived from an EMBL/GenBank/DDBJ whole genome shotgun (WGS) entry which is preliminary data.</text>
</comment>
<feature type="compositionally biased region" description="Low complexity" evidence="1">
    <location>
        <begin position="95"/>
        <end position="114"/>
    </location>
</feature>
<dbReference type="AlphaFoldDB" id="X1TAA1"/>
<dbReference type="EMBL" id="BARW01008443">
    <property type="protein sequence ID" value="GAI84450.1"/>
    <property type="molecule type" value="Genomic_DNA"/>
</dbReference>
<evidence type="ECO:0000313" key="2">
    <source>
        <dbReference type="EMBL" id="GAI84450.1"/>
    </source>
</evidence>
<gene>
    <name evidence="2" type="ORF">S12H4_17297</name>
</gene>
<evidence type="ECO:0000256" key="1">
    <source>
        <dbReference type="SAM" id="MobiDB-lite"/>
    </source>
</evidence>
<organism evidence="2">
    <name type="scientific">marine sediment metagenome</name>
    <dbReference type="NCBI Taxonomy" id="412755"/>
    <lineage>
        <taxon>unclassified sequences</taxon>
        <taxon>metagenomes</taxon>
        <taxon>ecological metagenomes</taxon>
    </lineage>
</organism>
<feature type="region of interest" description="Disordered" evidence="1">
    <location>
        <begin position="82"/>
        <end position="130"/>
    </location>
</feature>
<name>X1TAA1_9ZZZZ</name>